<proteinExistence type="predicted"/>
<sequence>MAESNFGESPFTKFLPDSVKLNVVKQKCPVFLAIGDAVYQRREFIERAYMLKGGWEGWLQVELACCLPDYFQGGGGTIFVDREIEMKDSKADVRVDLEVSSGGTEFLVELKCQSFSNSANFLSGLTGDVTKIRNYNEQNNGKFLNGGVVGIYVAGDVKKAQDYCLKKGFTAGVVKECNMIVFFKPF</sequence>
<protein>
    <submittedName>
        <fullName evidence="1">Uncharacterized protein</fullName>
    </submittedName>
</protein>
<keyword evidence="2" id="KW-1185">Reference proteome</keyword>
<gene>
    <name evidence="1" type="ORF">TWF718_009873</name>
</gene>
<reference evidence="1 2" key="1">
    <citation type="submission" date="2019-10" db="EMBL/GenBank/DDBJ databases">
        <authorList>
            <person name="Palmer J.M."/>
        </authorList>
    </citation>
    <scope>NUCLEOTIDE SEQUENCE [LARGE SCALE GENOMIC DNA]</scope>
    <source>
        <strain evidence="1 2">TWF718</strain>
    </source>
</reference>
<name>A0AAN8NR73_9PEZI</name>
<evidence type="ECO:0000313" key="1">
    <source>
        <dbReference type="EMBL" id="KAK6337087.1"/>
    </source>
</evidence>
<dbReference type="EMBL" id="JAVHNR010000007">
    <property type="protein sequence ID" value="KAK6337087.1"/>
    <property type="molecule type" value="Genomic_DNA"/>
</dbReference>
<accession>A0AAN8NR73</accession>
<dbReference type="Proteomes" id="UP001313282">
    <property type="component" value="Unassembled WGS sequence"/>
</dbReference>
<evidence type="ECO:0000313" key="2">
    <source>
        <dbReference type="Proteomes" id="UP001313282"/>
    </source>
</evidence>
<comment type="caution">
    <text evidence="1">The sequence shown here is derived from an EMBL/GenBank/DDBJ whole genome shotgun (WGS) entry which is preliminary data.</text>
</comment>
<organism evidence="1 2">
    <name type="scientific">Orbilia javanica</name>
    <dbReference type="NCBI Taxonomy" id="47235"/>
    <lineage>
        <taxon>Eukaryota</taxon>
        <taxon>Fungi</taxon>
        <taxon>Dikarya</taxon>
        <taxon>Ascomycota</taxon>
        <taxon>Pezizomycotina</taxon>
        <taxon>Orbiliomycetes</taxon>
        <taxon>Orbiliales</taxon>
        <taxon>Orbiliaceae</taxon>
        <taxon>Orbilia</taxon>
    </lineage>
</organism>
<dbReference type="AlphaFoldDB" id="A0AAN8NR73"/>